<keyword evidence="2" id="KW-0472">Membrane</keyword>
<dbReference type="PANTHER" id="PTHR39614:SF2">
    <property type="entry name" value="INTEGRAL MEMBRANE PROTEIN"/>
    <property type="match status" value="1"/>
</dbReference>
<dbReference type="EMBL" id="ML987189">
    <property type="protein sequence ID" value="KAF2255633.1"/>
    <property type="molecule type" value="Genomic_DNA"/>
</dbReference>
<dbReference type="RefSeq" id="XP_033690637.1">
    <property type="nucleotide sequence ID" value="XM_033832425.1"/>
</dbReference>
<feature type="transmembrane region" description="Helical" evidence="2">
    <location>
        <begin position="27"/>
        <end position="49"/>
    </location>
</feature>
<feature type="region of interest" description="Disordered" evidence="1">
    <location>
        <begin position="287"/>
        <end position="325"/>
    </location>
</feature>
<evidence type="ECO:0000313" key="4">
    <source>
        <dbReference type="EMBL" id="KAF2255633.1"/>
    </source>
</evidence>
<feature type="domain" description="Rhodopsin" evidence="3">
    <location>
        <begin position="45"/>
        <end position="277"/>
    </location>
</feature>
<feature type="transmembrane region" description="Helical" evidence="2">
    <location>
        <begin position="176"/>
        <end position="201"/>
    </location>
</feature>
<organism evidence="4 5">
    <name type="scientific">Trematosphaeria pertusa</name>
    <dbReference type="NCBI Taxonomy" id="390896"/>
    <lineage>
        <taxon>Eukaryota</taxon>
        <taxon>Fungi</taxon>
        <taxon>Dikarya</taxon>
        <taxon>Ascomycota</taxon>
        <taxon>Pezizomycotina</taxon>
        <taxon>Dothideomycetes</taxon>
        <taxon>Pleosporomycetidae</taxon>
        <taxon>Pleosporales</taxon>
        <taxon>Massarineae</taxon>
        <taxon>Trematosphaeriaceae</taxon>
        <taxon>Trematosphaeria</taxon>
    </lineage>
</organism>
<dbReference type="Pfam" id="PF20684">
    <property type="entry name" value="Fung_rhodopsin"/>
    <property type="match status" value="1"/>
</dbReference>
<feature type="transmembrane region" description="Helical" evidence="2">
    <location>
        <begin position="61"/>
        <end position="79"/>
    </location>
</feature>
<dbReference type="AlphaFoldDB" id="A0A6A6J2F0"/>
<protein>
    <recommendedName>
        <fullName evidence="3">Rhodopsin domain-containing protein</fullName>
    </recommendedName>
</protein>
<dbReference type="InterPro" id="IPR049326">
    <property type="entry name" value="Rhodopsin_dom_fungi"/>
</dbReference>
<dbReference type="Proteomes" id="UP000800094">
    <property type="component" value="Unassembled WGS sequence"/>
</dbReference>
<name>A0A6A6J2F0_9PLEO</name>
<dbReference type="OrthoDB" id="3918601at2759"/>
<feature type="compositionally biased region" description="Basic and acidic residues" evidence="1">
    <location>
        <begin position="314"/>
        <end position="325"/>
    </location>
</feature>
<evidence type="ECO:0000259" key="3">
    <source>
        <dbReference type="Pfam" id="PF20684"/>
    </source>
</evidence>
<keyword evidence="2" id="KW-0812">Transmembrane</keyword>
<feature type="region of interest" description="Disordered" evidence="1">
    <location>
        <begin position="339"/>
        <end position="361"/>
    </location>
</feature>
<reference evidence="4" key="1">
    <citation type="journal article" date="2020" name="Stud. Mycol.">
        <title>101 Dothideomycetes genomes: a test case for predicting lifestyles and emergence of pathogens.</title>
        <authorList>
            <person name="Haridas S."/>
            <person name="Albert R."/>
            <person name="Binder M."/>
            <person name="Bloem J."/>
            <person name="Labutti K."/>
            <person name="Salamov A."/>
            <person name="Andreopoulos B."/>
            <person name="Baker S."/>
            <person name="Barry K."/>
            <person name="Bills G."/>
            <person name="Bluhm B."/>
            <person name="Cannon C."/>
            <person name="Castanera R."/>
            <person name="Culley D."/>
            <person name="Daum C."/>
            <person name="Ezra D."/>
            <person name="Gonzalez J."/>
            <person name="Henrissat B."/>
            <person name="Kuo A."/>
            <person name="Liang C."/>
            <person name="Lipzen A."/>
            <person name="Lutzoni F."/>
            <person name="Magnuson J."/>
            <person name="Mondo S."/>
            <person name="Nolan M."/>
            <person name="Ohm R."/>
            <person name="Pangilinan J."/>
            <person name="Park H.-J."/>
            <person name="Ramirez L."/>
            <person name="Alfaro M."/>
            <person name="Sun H."/>
            <person name="Tritt A."/>
            <person name="Yoshinaga Y."/>
            <person name="Zwiers L.-H."/>
            <person name="Turgeon B."/>
            <person name="Goodwin S."/>
            <person name="Spatafora J."/>
            <person name="Crous P."/>
            <person name="Grigoriev I."/>
        </authorList>
    </citation>
    <scope>NUCLEOTIDE SEQUENCE</scope>
    <source>
        <strain evidence="4">CBS 122368</strain>
    </source>
</reference>
<feature type="transmembrane region" description="Helical" evidence="2">
    <location>
        <begin position="109"/>
        <end position="129"/>
    </location>
</feature>
<dbReference type="PANTHER" id="PTHR39614">
    <property type="entry name" value="INTEGRAL MEMBRANE PROTEIN"/>
    <property type="match status" value="1"/>
</dbReference>
<accession>A0A6A6J2F0</accession>
<evidence type="ECO:0000313" key="5">
    <source>
        <dbReference type="Proteomes" id="UP000800094"/>
    </source>
</evidence>
<keyword evidence="2" id="KW-1133">Transmembrane helix</keyword>
<feature type="transmembrane region" description="Helical" evidence="2">
    <location>
        <begin position="138"/>
        <end position="156"/>
    </location>
</feature>
<sequence length="408" mass="45308">MSATSTPLPAGITPPYAAINDHDQSGLIAILAGFSLGLVLLSAGIRMYARRYSGDYRIDDYTIFAAVGFAIIQSSLVFYEVAVGLGKEWTDLEVDQLVKIRKSVLASDLFYIIVLFCSKASCGFFLLWLTPYKTHRKLVWGLIATEIVWVTTSLFVEGFRCPGRNLMEHATRCTGFFARWVYVGVFDMLIEVALIVTSSCLVWSRQMTRRQKYVVVGAFACRIPNIILTIIRLVFLSEPIVASTSDFWNARVSSVTQIAIGYTVTACVVPYLRPLVQAYEPGIGRRQSREPSFKLSERSSRGSQGGSGARSRHRSENLRSPVDKMRAEEIGNKELACVATKEKSKSAAKKGKRDIGTEESPGLVIKKAVDWTVTHHHVDHKQSIAVPPEQRDDSPVSPRQAKEGFSFV</sequence>
<feature type="transmembrane region" description="Helical" evidence="2">
    <location>
        <begin position="213"/>
        <end position="235"/>
    </location>
</feature>
<proteinExistence type="predicted"/>
<feature type="compositionally biased region" description="Basic and acidic residues" evidence="1">
    <location>
        <begin position="287"/>
        <end position="300"/>
    </location>
</feature>
<keyword evidence="5" id="KW-1185">Reference proteome</keyword>
<gene>
    <name evidence="4" type="ORF">BU26DRAFT_557142</name>
</gene>
<dbReference type="GeneID" id="54585755"/>
<feature type="region of interest" description="Disordered" evidence="1">
    <location>
        <begin position="378"/>
        <end position="408"/>
    </location>
</feature>
<evidence type="ECO:0000256" key="2">
    <source>
        <dbReference type="SAM" id="Phobius"/>
    </source>
</evidence>
<evidence type="ECO:0000256" key="1">
    <source>
        <dbReference type="SAM" id="MobiDB-lite"/>
    </source>
</evidence>